<proteinExistence type="predicted"/>
<gene>
    <name evidence="2" type="ORF">GCM10010246_58040</name>
</gene>
<dbReference type="EMBL" id="BAAASD010000030">
    <property type="protein sequence ID" value="GAA2360170.1"/>
    <property type="molecule type" value="Genomic_DNA"/>
</dbReference>
<name>A0ABP5TS45_9ACTN</name>
<evidence type="ECO:0000313" key="3">
    <source>
        <dbReference type="Proteomes" id="UP001500253"/>
    </source>
</evidence>
<accession>A0ABP5TS45</accession>
<evidence type="ECO:0000256" key="1">
    <source>
        <dbReference type="SAM" id="MobiDB-lite"/>
    </source>
</evidence>
<dbReference type="Proteomes" id="UP001500253">
    <property type="component" value="Unassembled WGS sequence"/>
</dbReference>
<reference evidence="3" key="1">
    <citation type="journal article" date="2019" name="Int. J. Syst. Evol. Microbiol.">
        <title>The Global Catalogue of Microorganisms (GCM) 10K type strain sequencing project: providing services to taxonomists for standard genome sequencing and annotation.</title>
        <authorList>
            <consortium name="The Broad Institute Genomics Platform"/>
            <consortium name="The Broad Institute Genome Sequencing Center for Infectious Disease"/>
            <person name="Wu L."/>
            <person name="Ma J."/>
        </authorList>
    </citation>
    <scope>NUCLEOTIDE SEQUENCE [LARGE SCALE GENOMIC DNA]</scope>
    <source>
        <strain evidence="3">JCM 4316</strain>
    </source>
</reference>
<feature type="region of interest" description="Disordered" evidence="1">
    <location>
        <begin position="28"/>
        <end position="49"/>
    </location>
</feature>
<comment type="caution">
    <text evidence="2">The sequence shown here is derived from an EMBL/GenBank/DDBJ whole genome shotgun (WGS) entry which is preliminary data.</text>
</comment>
<evidence type="ECO:0000313" key="2">
    <source>
        <dbReference type="EMBL" id="GAA2360170.1"/>
    </source>
</evidence>
<sequence length="98" mass="10550">MTPVPKKSRSTWTVSVPSPVAAVAVPAVAPMTPPDTKRTDKPTRASGPVRFPAVRSNVVYVLFTAITLPSSCEPNTRFQWHIGFPAPGDTSAVKRAHR</sequence>
<keyword evidence="3" id="KW-1185">Reference proteome</keyword>
<protein>
    <submittedName>
        <fullName evidence="2">Uncharacterized protein</fullName>
    </submittedName>
</protein>
<organism evidence="2 3">
    <name type="scientific">Streptomyces cuspidosporus</name>
    <dbReference type="NCBI Taxonomy" id="66882"/>
    <lineage>
        <taxon>Bacteria</taxon>
        <taxon>Bacillati</taxon>
        <taxon>Actinomycetota</taxon>
        <taxon>Actinomycetes</taxon>
        <taxon>Kitasatosporales</taxon>
        <taxon>Streptomycetaceae</taxon>
        <taxon>Streptomyces</taxon>
    </lineage>
</organism>